<evidence type="ECO:0000313" key="4">
    <source>
        <dbReference type="EMBL" id="VYU24400.1"/>
    </source>
</evidence>
<dbReference type="Pfam" id="PF13930">
    <property type="entry name" value="Endonuclea_NS_2"/>
    <property type="match status" value="1"/>
</dbReference>
<dbReference type="InterPro" id="IPR004026">
    <property type="entry name" value="Ada_DNA_repair_Zn-bd"/>
</dbReference>
<proteinExistence type="predicted"/>
<dbReference type="EC" id="3.1.30.-" evidence="4"/>
<dbReference type="GO" id="GO:0008168">
    <property type="term" value="F:methyltransferase activity"/>
    <property type="evidence" value="ECO:0007669"/>
    <property type="project" value="InterPro"/>
</dbReference>
<protein>
    <submittedName>
        <fullName evidence="4">DNA-entry nuclease</fullName>
        <ecNumber evidence="4">3.1.30.-</ecNumber>
    </submittedName>
</protein>
<dbReference type="Gene3D" id="3.40.570.10">
    <property type="entry name" value="Extracellular Endonuclease, subunit A"/>
    <property type="match status" value="1"/>
</dbReference>
<accession>A0A6N3D5Z0</accession>
<sequence>MADFIVKMEGTFLVKKVILIIINLILVVTLSGCSTAESEPAGTNNTNDKTQLITENIPDYTDKIYVEVNGNKAEFSDEDKKRTDAFELYTDLDELGRCGVAYANICKELIPTEKRGSIGMIKPSGWQLAKYDSVDGKYLYNRSHLIGFQLAGENANEKNLITGTRYFNVEGMLPFENEVAEYVKETNNHVLYRVTPVFKDTELVARGVKIEAYSVEDSGQGVEFNVFVYNVQPDITINYQDGTSSGNGQIVDGVVKDKETHNSGAVIGNKNTKVYHDNDCGSLPKEENRTYFGSENEAVDAGYTPHSSCID</sequence>
<dbReference type="GO" id="GO:0006355">
    <property type="term" value="P:regulation of DNA-templated transcription"/>
    <property type="evidence" value="ECO:0007669"/>
    <property type="project" value="InterPro"/>
</dbReference>
<dbReference type="Pfam" id="PF02805">
    <property type="entry name" value="Ada_Zn_binding"/>
    <property type="match status" value="1"/>
</dbReference>
<keyword evidence="1" id="KW-0010">Activator</keyword>
<dbReference type="InterPro" id="IPR035451">
    <property type="entry name" value="Ada-like_dom_sf"/>
</dbReference>
<dbReference type="GO" id="GO:0003677">
    <property type="term" value="F:DNA binding"/>
    <property type="evidence" value="ECO:0007669"/>
    <property type="project" value="InterPro"/>
</dbReference>
<feature type="domain" description="Type VII secretion system protein EssD-like" evidence="3">
    <location>
        <begin position="88"/>
        <end position="213"/>
    </location>
</feature>
<dbReference type="AlphaFoldDB" id="A0A6N3D5Z0"/>
<dbReference type="GO" id="GO:0016787">
    <property type="term" value="F:hydrolase activity"/>
    <property type="evidence" value="ECO:0007669"/>
    <property type="project" value="UniProtKB-KW"/>
</dbReference>
<evidence type="ECO:0000256" key="1">
    <source>
        <dbReference type="ARBA" id="ARBA00023159"/>
    </source>
</evidence>
<dbReference type="SUPFAM" id="SSF57884">
    <property type="entry name" value="Ada DNA repair protein, N-terminal domain (N-Ada 10)"/>
    <property type="match status" value="1"/>
</dbReference>
<evidence type="ECO:0000259" key="2">
    <source>
        <dbReference type="Pfam" id="PF02805"/>
    </source>
</evidence>
<evidence type="ECO:0000259" key="3">
    <source>
        <dbReference type="Pfam" id="PF13930"/>
    </source>
</evidence>
<organism evidence="4">
    <name type="scientific">Thomasclavelia ramosa</name>
    <dbReference type="NCBI Taxonomy" id="1547"/>
    <lineage>
        <taxon>Bacteria</taxon>
        <taxon>Bacillati</taxon>
        <taxon>Bacillota</taxon>
        <taxon>Erysipelotrichia</taxon>
        <taxon>Erysipelotrichales</taxon>
        <taxon>Coprobacillaceae</taxon>
        <taxon>Thomasclavelia</taxon>
    </lineage>
</organism>
<dbReference type="GO" id="GO:0006281">
    <property type="term" value="P:DNA repair"/>
    <property type="evidence" value="ECO:0007669"/>
    <property type="project" value="InterPro"/>
</dbReference>
<name>A0A6N3D5Z0_9FIRM</name>
<dbReference type="InterPro" id="IPR044929">
    <property type="entry name" value="DNA/RNA_non-sp_Endonuclease_sf"/>
</dbReference>
<keyword evidence="4" id="KW-0378">Hydrolase</keyword>
<dbReference type="PROSITE" id="PS51257">
    <property type="entry name" value="PROKAR_LIPOPROTEIN"/>
    <property type="match status" value="1"/>
</dbReference>
<feature type="domain" description="Ada DNA repair metal-binding" evidence="2">
    <location>
        <begin position="261"/>
        <end position="309"/>
    </location>
</feature>
<dbReference type="InterPro" id="IPR044927">
    <property type="entry name" value="Endonuclea_NS_2"/>
</dbReference>
<dbReference type="GO" id="GO:0008270">
    <property type="term" value="F:zinc ion binding"/>
    <property type="evidence" value="ECO:0007669"/>
    <property type="project" value="InterPro"/>
</dbReference>
<dbReference type="Gene3D" id="3.40.10.10">
    <property type="entry name" value="DNA Methylphosphotriester Repair Domain"/>
    <property type="match status" value="1"/>
</dbReference>
<gene>
    <name evidence="4" type="primary">endA</name>
    <name evidence="4" type="ORF">CRLFYP8_03301</name>
</gene>
<reference evidence="4" key="1">
    <citation type="submission" date="2019-11" db="EMBL/GenBank/DDBJ databases">
        <authorList>
            <person name="Feng L."/>
        </authorList>
    </citation>
    <scope>NUCLEOTIDE SEQUENCE</scope>
    <source>
        <strain evidence="4">CramosumLFYP8</strain>
    </source>
</reference>
<dbReference type="EMBL" id="CACRTL010000031">
    <property type="protein sequence ID" value="VYU24400.1"/>
    <property type="molecule type" value="Genomic_DNA"/>
</dbReference>